<comment type="caution">
    <text evidence="1">The sequence shown here is derived from an EMBL/GenBank/DDBJ whole genome shotgun (WGS) entry which is preliminary data.</text>
</comment>
<evidence type="ECO:0000313" key="1">
    <source>
        <dbReference type="EMBL" id="KKN43876.1"/>
    </source>
</evidence>
<accession>A0A0F9T4D5</accession>
<name>A0A0F9T4D5_9ZZZZ</name>
<dbReference type="EMBL" id="LAZR01001483">
    <property type="protein sequence ID" value="KKN43876.1"/>
    <property type="molecule type" value="Genomic_DNA"/>
</dbReference>
<proteinExistence type="predicted"/>
<gene>
    <name evidence="1" type="ORF">LCGC14_0698900</name>
</gene>
<dbReference type="AlphaFoldDB" id="A0A0F9T4D5"/>
<reference evidence="1" key="1">
    <citation type="journal article" date="2015" name="Nature">
        <title>Complex archaea that bridge the gap between prokaryotes and eukaryotes.</title>
        <authorList>
            <person name="Spang A."/>
            <person name="Saw J.H."/>
            <person name="Jorgensen S.L."/>
            <person name="Zaremba-Niedzwiedzka K."/>
            <person name="Martijn J."/>
            <person name="Lind A.E."/>
            <person name="van Eijk R."/>
            <person name="Schleper C."/>
            <person name="Guy L."/>
            <person name="Ettema T.J."/>
        </authorList>
    </citation>
    <scope>NUCLEOTIDE SEQUENCE</scope>
</reference>
<protein>
    <submittedName>
        <fullName evidence="1">Uncharacterized protein</fullName>
    </submittedName>
</protein>
<sequence>MTNRYNKQILSHPPYGAMFTFDRFVFTATEALRKRIWDNTLRPIERALYSSVTEYIRHANHITTGRVGPGDSK</sequence>
<organism evidence="1">
    <name type="scientific">marine sediment metagenome</name>
    <dbReference type="NCBI Taxonomy" id="412755"/>
    <lineage>
        <taxon>unclassified sequences</taxon>
        <taxon>metagenomes</taxon>
        <taxon>ecological metagenomes</taxon>
    </lineage>
</organism>